<sequence>MLILVCGGAGVPANRLDAGLAPRAGGGCTGRGGARVVGAPAGRRAADPRRPPDTSQPSRVAVLATATESPIRT</sequence>
<feature type="region of interest" description="Disordered" evidence="1">
    <location>
        <begin position="40"/>
        <end position="73"/>
    </location>
</feature>
<dbReference type="EMBL" id="JAMTCP010000084">
    <property type="protein sequence ID" value="MCP2262632.1"/>
    <property type="molecule type" value="Genomic_DNA"/>
</dbReference>
<dbReference type="Proteomes" id="UP001205311">
    <property type="component" value="Unassembled WGS sequence"/>
</dbReference>
<accession>A0ABT1I4A6</accession>
<organism evidence="2 3">
    <name type="scientific">Streptoalloteichus tenebrarius (strain ATCC 17920 / DSM 40477 / JCM 4838 / CBS 697.72 / NBRC 16177 / NCIMB 11028 / NRRL B-12390 / A12253. 1 / ISP 5477)</name>
    <name type="common">Streptomyces tenebrarius</name>
    <dbReference type="NCBI Taxonomy" id="1933"/>
    <lineage>
        <taxon>Bacteria</taxon>
        <taxon>Bacillati</taxon>
        <taxon>Actinomycetota</taxon>
        <taxon>Actinomycetes</taxon>
        <taxon>Pseudonocardiales</taxon>
        <taxon>Pseudonocardiaceae</taxon>
        <taxon>Streptoalloteichus</taxon>
    </lineage>
</organism>
<protein>
    <submittedName>
        <fullName evidence="2">Uncharacterized protein</fullName>
    </submittedName>
</protein>
<evidence type="ECO:0000313" key="3">
    <source>
        <dbReference type="Proteomes" id="UP001205311"/>
    </source>
</evidence>
<keyword evidence="3" id="KW-1185">Reference proteome</keyword>
<evidence type="ECO:0000256" key="1">
    <source>
        <dbReference type="SAM" id="MobiDB-lite"/>
    </source>
</evidence>
<proteinExistence type="predicted"/>
<name>A0ABT1I4A6_STRSD</name>
<gene>
    <name evidence="2" type="ORF">LX15_006374</name>
</gene>
<comment type="caution">
    <text evidence="2">The sequence shown here is derived from an EMBL/GenBank/DDBJ whole genome shotgun (WGS) entry which is preliminary data.</text>
</comment>
<evidence type="ECO:0000313" key="2">
    <source>
        <dbReference type="EMBL" id="MCP2262632.1"/>
    </source>
</evidence>
<reference evidence="2 3" key="1">
    <citation type="submission" date="2022-06" db="EMBL/GenBank/DDBJ databases">
        <title>Genomic Encyclopedia of Archaeal and Bacterial Type Strains, Phase II (KMG-II): from individual species to whole genera.</title>
        <authorList>
            <person name="Goeker M."/>
        </authorList>
    </citation>
    <scope>NUCLEOTIDE SEQUENCE [LARGE SCALE GENOMIC DNA]</scope>
    <source>
        <strain evidence="2 3">DSM 40477</strain>
    </source>
</reference>